<name>V6F2Y0_MAGGM</name>
<dbReference type="STRING" id="1430440.MGMSRv2__1608"/>
<evidence type="ECO:0000313" key="3">
    <source>
        <dbReference type="EMBL" id="CDK98823.1"/>
    </source>
</evidence>
<reference evidence="3 4" key="1">
    <citation type="journal article" date="2014" name="Genome Announc.">
        <title>Complete genome sequence of Magnetospirillum gryphiswaldense MSR-1.</title>
        <authorList>
            <person name="Wang X."/>
            <person name="Wang Q."/>
            <person name="Zhang W."/>
            <person name="Wang Y."/>
            <person name="Li L."/>
            <person name="Wen T."/>
            <person name="Zhang T."/>
            <person name="Zhang Y."/>
            <person name="Xu J."/>
            <person name="Hu J."/>
            <person name="Li S."/>
            <person name="Liu L."/>
            <person name="Liu J."/>
            <person name="Jiang W."/>
            <person name="Tian J."/>
            <person name="Li Y."/>
            <person name="Schuler D."/>
            <person name="Wang L."/>
            <person name="Li J."/>
        </authorList>
    </citation>
    <scope>NUCLEOTIDE SEQUENCE [LARGE SCALE GENOMIC DNA]</scope>
    <source>
        <strain evidence="4">DSM 6361 / JCM 21280 / NBRC 15271 / MSR-1</strain>
    </source>
</reference>
<proteinExistence type="predicted"/>
<dbReference type="HOGENOM" id="CLU_1347557_0_0_5"/>
<dbReference type="Pfam" id="PF09476">
    <property type="entry name" value="Pilus_CpaD"/>
    <property type="match status" value="1"/>
</dbReference>
<feature type="signal peptide" evidence="2">
    <location>
        <begin position="1"/>
        <end position="20"/>
    </location>
</feature>
<dbReference type="AlphaFoldDB" id="V6F2Y0"/>
<keyword evidence="2" id="KW-0732">Signal</keyword>
<gene>
    <name evidence="3" type="ordered locus">MGMSRv2__1608</name>
</gene>
<evidence type="ECO:0000256" key="1">
    <source>
        <dbReference type="SAM" id="MobiDB-lite"/>
    </source>
</evidence>
<dbReference type="EMBL" id="HG794546">
    <property type="protein sequence ID" value="CDK98823.1"/>
    <property type="molecule type" value="Genomic_DNA"/>
</dbReference>
<organism evidence="3 4">
    <name type="scientific">Magnetospirillum gryphiswaldense (strain DSM 6361 / JCM 21280 / NBRC 15271 / MSR-1)</name>
    <dbReference type="NCBI Taxonomy" id="431944"/>
    <lineage>
        <taxon>Bacteria</taxon>
        <taxon>Pseudomonadati</taxon>
        <taxon>Pseudomonadota</taxon>
        <taxon>Alphaproteobacteria</taxon>
        <taxon>Rhodospirillales</taxon>
        <taxon>Rhodospirillaceae</taxon>
        <taxon>Magnetospirillum</taxon>
    </lineage>
</organism>
<evidence type="ECO:0000256" key="2">
    <source>
        <dbReference type="SAM" id="SignalP"/>
    </source>
</evidence>
<dbReference type="Proteomes" id="UP000018922">
    <property type="component" value="Chromosome I"/>
</dbReference>
<feature type="region of interest" description="Disordered" evidence="1">
    <location>
        <begin position="184"/>
        <end position="203"/>
    </location>
</feature>
<dbReference type="InterPro" id="IPR019027">
    <property type="entry name" value="Pilus_biogenesis_CpaD-related"/>
</dbReference>
<dbReference type="PROSITE" id="PS51257">
    <property type="entry name" value="PROKAR_LIPOPROTEIN"/>
    <property type="match status" value="1"/>
</dbReference>
<keyword evidence="4" id="KW-1185">Reference proteome</keyword>
<evidence type="ECO:0000313" key="4">
    <source>
        <dbReference type="Proteomes" id="UP000018922"/>
    </source>
</evidence>
<feature type="chain" id="PRO_5004745380" evidence="2">
    <location>
        <begin position="21"/>
        <end position="203"/>
    </location>
</feature>
<accession>V6F2Y0</accession>
<dbReference type="eggNOG" id="COG5461">
    <property type="taxonomic scope" value="Bacteria"/>
</dbReference>
<dbReference type="KEGG" id="mgy:MGMSRv2__1608"/>
<sequence>MRFFTLPVLAVLLLSGCADQDMSTYDAHQRFRNKVESRELVASFKPGPLSPSDHAALRDLAREHGRRGAAPVAISGPADKAAEIADILKNHGIAADRMAISASGDGAVSVAVPVWVAVVPECGRWEESINPDGANQNTWNFGCSVTRNIGLMVSDPADLVRARETSGRDGNRAVDVLGKYGEGKATSSAAETGATGTLSTVGK</sequence>
<protein>
    <submittedName>
        <fullName evidence="3">Pilus assembly protein cpaD</fullName>
    </submittedName>
</protein>